<reference evidence="2" key="1">
    <citation type="submission" date="2010-08" db="EMBL/GenBank/DDBJ databases">
        <authorList>
            <consortium name="Caenorhabditis japonica Sequencing Consortium"/>
            <person name="Wilson R.K."/>
        </authorList>
    </citation>
    <scope>NUCLEOTIDE SEQUENCE [LARGE SCALE GENOMIC DNA]</scope>
    <source>
        <strain evidence="2">DF5081</strain>
    </source>
</reference>
<dbReference type="AlphaFoldDB" id="A0A8R1IB88"/>
<protein>
    <submittedName>
        <fullName evidence="1">Uncharacterized protein</fullName>
    </submittedName>
</protein>
<reference evidence="1" key="2">
    <citation type="submission" date="2022-06" db="UniProtKB">
        <authorList>
            <consortium name="EnsemblMetazoa"/>
        </authorList>
    </citation>
    <scope>IDENTIFICATION</scope>
    <source>
        <strain evidence="1">DF5081</strain>
    </source>
</reference>
<keyword evidence="2" id="KW-1185">Reference proteome</keyword>
<proteinExistence type="predicted"/>
<evidence type="ECO:0000313" key="2">
    <source>
        <dbReference type="Proteomes" id="UP000005237"/>
    </source>
</evidence>
<evidence type="ECO:0000313" key="1">
    <source>
        <dbReference type="EnsemblMetazoa" id="CJA32376.1"/>
    </source>
</evidence>
<dbReference type="EnsemblMetazoa" id="CJA32376.1">
    <property type="protein sequence ID" value="CJA32376.1"/>
    <property type="gene ID" value="WBGene00208223"/>
</dbReference>
<dbReference type="Proteomes" id="UP000005237">
    <property type="component" value="Unassembled WGS sequence"/>
</dbReference>
<name>A0A8R1IB88_CAEJA</name>
<accession>A0A8R1IB88</accession>
<sequence length="71" mass="8157">MEVPSFVGKACLKLKGLCVEVWSATLATCHDRERYEEKAFRQSAAADIGRRDARQHLFGTYSAPYRHIWDL</sequence>
<organism evidence="1 2">
    <name type="scientific">Caenorhabditis japonica</name>
    <dbReference type="NCBI Taxonomy" id="281687"/>
    <lineage>
        <taxon>Eukaryota</taxon>
        <taxon>Metazoa</taxon>
        <taxon>Ecdysozoa</taxon>
        <taxon>Nematoda</taxon>
        <taxon>Chromadorea</taxon>
        <taxon>Rhabditida</taxon>
        <taxon>Rhabditina</taxon>
        <taxon>Rhabditomorpha</taxon>
        <taxon>Rhabditoidea</taxon>
        <taxon>Rhabditidae</taxon>
        <taxon>Peloderinae</taxon>
        <taxon>Caenorhabditis</taxon>
    </lineage>
</organism>